<keyword evidence="6 12" id="KW-0028">Amino-acid biosynthesis</keyword>
<evidence type="ECO:0000256" key="13">
    <source>
        <dbReference type="PIRSR" id="PIRSR036497-1"/>
    </source>
</evidence>
<evidence type="ECO:0000256" key="6">
    <source>
        <dbReference type="ARBA" id="ARBA00022605"/>
    </source>
</evidence>
<evidence type="ECO:0000256" key="16">
    <source>
        <dbReference type="RuleBase" id="RU004171"/>
    </source>
</evidence>
<dbReference type="InterPro" id="IPR011147">
    <property type="entry name" value="Bifunc_Aspkin/hSer_DH"/>
</dbReference>
<gene>
    <name evidence="19" type="ORF">WJX74_011044</name>
</gene>
<evidence type="ECO:0000256" key="12">
    <source>
        <dbReference type="PIRNR" id="PIRNR036497"/>
    </source>
</evidence>
<sequence>MSSVQIGVFGATGAVGRTLIKQLSAQAPWLASRGVDCGVIAVANSSKMALGLSSRSWPEYDFLLQKGEPLDSSRFLASLKPQGPQQHSLIFDCTASEEIAKMYLGALNLGVHIITPNKRLTSAPLDEYQAVQQAQYYQSDGNLRPHGQAKRVLYEAAVGAGLPIITTLQDALNTGDEIYSIQGILSGTLSHLFNEFGPGQSFAQLVKDAKEEGYTEPDPREDLCGMDVARKVLTLARECGVLLELDDVQVETLVPNKMPGNMTVADFLDNFSKYDKDILERVERAAASSCVLRYIGQVDVKQKTCSVALQEFPCDHAFAQLSGTDNIVSFHTRRYSPQPLTIRGPGAGLEVTAAGVFGDFLRLLRCLGYHV</sequence>
<accession>A0AAW1R238</accession>
<evidence type="ECO:0000256" key="1">
    <source>
        <dbReference type="ARBA" id="ARBA00001920"/>
    </source>
</evidence>
<evidence type="ECO:0000256" key="7">
    <source>
        <dbReference type="ARBA" id="ARBA00022697"/>
    </source>
</evidence>
<comment type="cofactor">
    <cofactor evidence="1">
        <name>a metal cation</name>
        <dbReference type="ChEBI" id="CHEBI:25213"/>
    </cofactor>
</comment>
<dbReference type="GO" id="GO:0009086">
    <property type="term" value="P:methionine biosynthetic process"/>
    <property type="evidence" value="ECO:0007669"/>
    <property type="project" value="UniProtKB-KW"/>
</dbReference>
<dbReference type="AlphaFoldDB" id="A0AAW1R238"/>
<dbReference type="PANTHER" id="PTHR43070">
    <property type="match status" value="1"/>
</dbReference>
<keyword evidence="9 12" id="KW-0560">Oxidoreductase</keyword>
<comment type="pathway">
    <text evidence="3 15">Amino-acid biosynthesis; L-methionine biosynthesis via de novo pathway; L-homoserine from L-aspartate: step 3/3.</text>
</comment>
<dbReference type="GO" id="GO:0009088">
    <property type="term" value="P:threonine biosynthetic process"/>
    <property type="evidence" value="ECO:0007669"/>
    <property type="project" value="UniProtKB-KW"/>
</dbReference>
<evidence type="ECO:0000256" key="10">
    <source>
        <dbReference type="ARBA" id="ARBA00023167"/>
    </source>
</evidence>
<reference evidence="19 20" key="1">
    <citation type="journal article" date="2024" name="Nat. Commun.">
        <title>Phylogenomics reveals the evolutionary origins of lichenization in chlorophyte algae.</title>
        <authorList>
            <person name="Puginier C."/>
            <person name="Libourel C."/>
            <person name="Otte J."/>
            <person name="Skaloud P."/>
            <person name="Haon M."/>
            <person name="Grisel S."/>
            <person name="Petersen M."/>
            <person name="Berrin J.G."/>
            <person name="Delaux P.M."/>
            <person name="Dal Grande F."/>
            <person name="Keller J."/>
        </authorList>
    </citation>
    <scope>NUCLEOTIDE SEQUENCE [LARGE SCALE GENOMIC DNA]</scope>
    <source>
        <strain evidence="19 20">SAG 2145</strain>
    </source>
</reference>
<dbReference type="InterPro" id="IPR005106">
    <property type="entry name" value="Asp/hSer_DH_NAD-bd"/>
</dbReference>
<feature type="domain" description="Aspartate/homoserine dehydrogenase NAD-binding" evidence="18">
    <location>
        <begin position="13"/>
        <end position="134"/>
    </location>
</feature>
<evidence type="ECO:0000256" key="11">
    <source>
        <dbReference type="ARBA" id="ARBA00048841"/>
    </source>
</evidence>
<feature type="domain" description="Homoserine dehydrogenase catalytic" evidence="17">
    <location>
        <begin position="163"/>
        <end position="361"/>
    </location>
</feature>
<name>A0AAW1R238_9CHLO</name>
<dbReference type="InterPro" id="IPR001342">
    <property type="entry name" value="HDH_cat"/>
</dbReference>
<evidence type="ECO:0000256" key="8">
    <source>
        <dbReference type="ARBA" id="ARBA00022857"/>
    </source>
</evidence>
<dbReference type="InterPro" id="IPR019811">
    <property type="entry name" value="HDH_CS"/>
</dbReference>
<dbReference type="EC" id="1.1.1.3" evidence="5 12"/>
<dbReference type="FunFam" id="3.30.360.10:FF:000006">
    <property type="entry name" value="Bifunctional aspartokinase/homoserine dehydrogenase"/>
    <property type="match status" value="1"/>
</dbReference>
<feature type="binding site" evidence="14">
    <location>
        <position position="118"/>
    </location>
    <ligand>
        <name>NADPH</name>
        <dbReference type="ChEBI" id="CHEBI:57783"/>
    </ligand>
</feature>
<comment type="pathway">
    <text evidence="2 15">Amino-acid biosynthesis; L-threonine biosynthesis; L-threonine from L-aspartate: step 3/5.</text>
</comment>
<dbReference type="SUPFAM" id="SSF55347">
    <property type="entry name" value="Glyceraldehyde-3-phosphate dehydrogenase-like, C-terminal domain"/>
    <property type="match status" value="1"/>
</dbReference>
<dbReference type="SUPFAM" id="SSF51735">
    <property type="entry name" value="NAD(P)-binding Rossmann-fold domains"/>
    <property type="match status" value="1"/>
</dbReference>
<protein>
    <recommendedName>
        <fullName evidence="5 12">Homoserine dehydrogenase</fullName>
        <shortName evidence="12">HDH</shortName>
        <ecNumber evidence="5 12">1.1.1.3</ecNumber>
    </recommendedName>
</protein>
<dbReference type="GO" id="GO:0050661">
    <property type="term" value="F:NADP binding"/>
    <property type="evidence" value="ECO:0007669"/>
    <property type="project" value="InterPro"/>
</dbReference>
<dbReference type="PIRSF" id="PIRSF036497">
    <property type="entry name" value="HDH_short"/>
    <property type="match status" value="1"/>
</dbReference>
<dbReference type="Proteomes" id="UP001438707">
    <property type="component" value="Unassembled WGS sequence"/>
</dbReference>
<feature type="binding site" evidence="14">
    <location>
        <position position="94"/>
    </location>
    <ligand>
        <name>NADPH</name>
        <dbReference type="ChEBI" id="CHEBI:57783"/>
    </ligand>
</feature>
<feature type="binding site" evidence="14">
    <location>
        <position position="216"/>
    </location>
    <ligand>
        <name>L-homoserine</name>
        <dbReference type="ChEBI" id="CHEBI:57476"/>
    </ligand>
</feature>
<dbReference type="PROSITE" id="PS01042">
    <property type="entry name" value="HOMOSER_DHGENASE"/>
    <property type="match status" value="1"/>
</dbReference>
<dbReference type="InterPro" id="IPR022697">
    <property type="entry name" value="HDH_short"/>
</dbReference>
<evidence type="ECO:0000259" key="18">
    <source>
        <dbReference type="Pfam" id="PF03447"/>
    </source>
</evidence>
<evidence type="ECO:0000259" key="17">
    <source>
        <dbReference type="Pfam" id="PF00742"/>
    </source>
</evidence>
<dbReference type="Pfam" id="PF03447">
    <property type="entry name" value="NAD_binding_3"/>
    <property type="match status" value="1"/>
</dbReference>
<dbReference type="Pfam" id="PF00742">
    <property type="entry name" value="Homoserine_dh"/>
    <property type="match status" value="1"/>
</dbReference>
<evidence type="ECO:0000256" key="3">
    <source>
        <dbReference type="ARBA" id="ARBA00005062"/>
    </source>
</evidence>
<dbReference type="EMBL" id="JALJOS010000018">
    <property type="protein sequence ID" value="KAK9827573.1"/>
    <property type="molecule type" value="Genomic_DNA"/>
</dbReference>
<proteinExistence type="inferred from homology"/>
<comment type="catalytic activity">
    <reaction evidence="11">
        <text>L-homoserine + NADP(+) = L-aspartate 4-semialdehyde + NADPH + H(+)</text>
        <dbReference type="Rhea" id="RHEA:15761"/>
        <dbReference type="ChEBI" id="CHEBI:15378"/>
        <dbReference type="ChEBI" id="CHEBI:57476"/>
        <dbReference type="ChEBI" id="CHEBI:57783"/>
        <dbReference type="ChEBI" id="CHEBI:58349"/>
        <dbReference type="ChEBI" id="CHEBI:537519"/>
        <dbReference type="EC" id="1.1.1.3"/>
    </reaction>
    <physiologicalReaction direction="right-to-left" evidence="11">
        <dbReference type="Rhea" id="RHEA:15763"/>
    </physiologicalReaction>
</comment>
<organism evidence="19 20">
    <name type="scientific">Apatococcus lobatus</name>
    <dbReference type="NCBI Taxonomy" id="904363"/>
    <lineage>
        <taxon>Eukaryota</taxon>
        <taxon>Viridiplantae</taxon>
        <taxon>Chlorophyta</taxon>
        <taxon>core chlorophytes</taxon>
        <taxon>Trebouxiophyceae</taxon>
        <taxon>Chlorellales</taxon>
        <taxon>Chlorellaceae</taxon>
        <taxon>Apatococcus</taxon>
    </lineage>
</organism>
<evidence type="ECO:0000256" key="5">
    <source>
        <dbReference type="ARBA" id="ARBA00013213"/>
    </source>
</evidence>
<feature type="binding site" evidence="14">
    <location>
        <begin position="10"/>
        <end position="16"/>
    </location>
    <ligand>
        <name>NADP(+)</name>
        <dbReference type="ChEBI" id="CHEBI:58349"/>
    </ligand>
</feature>
<comment type="similarity">
    <text evidence="4 12 16">Belongs to the homoserine dehydrogenase family.</text>
</comment>
<evidence type="ECO:0000256" key="15">
    <source>
        <dbReference type="RuleBase" id="RU000579"/>
    </source>
</evidence>
<evidence type="ECO:0000256" key="14">
    <source>
        <dbReference type="PIRSR" id="PIRSR036497-2"/>
    </source>
</evidence>
<evidence type="ECO:0000256" key="9">
    <source>
        <dbReference type="ARBA" id="ARBA00023002"/>
    </source>
</evidence>
<feature type="active site" description="Proton donor" evidence="13">
    <location>
        <position position="231"/>
    </location>
</feature>
<evidence type="ECO:0000313" key="19">
    <source>
        <dbReference type="EMBL" id="KAK9827573.1"/>
    </source>
</evidence>
<dbReference type="GO" id="GO:0009090">
    <property type="term" value="P:homoserine biosynthetic process"/>
    <property type="evidence" value="ECO:0007669"/>
    <property type="project" value="TreeGrafter"/>
</dbReference>
<evidence type="ECO:0000256" key="4">
    <source>
        <dbReference type="ARBA" id="ARBA00006753"/>
    </source>
</evidence>
<dbReference type="InterPro" id="IPR036291">
    <property type="entry name" value="NAD(P)-bd_dom_sf"/>
</dbReference>
<keyword evidence="7 12" id="KW-0791">Threonine biosynthesis</keyword>
<keyword evidence="10 12" id="KW-0486">Methionine biosynthesis</keyword>
<keyword evidence="8 12" id="KW-0521">NADP</keyword>
<evidence type="ECO:0000256" key="2">
    <source>
        <dbReference type="ARBA" id="ARBA00005056"/>
    </source>
</evidence>
<dbReference type="GO" id="GO:0004412">
    <property type="term" value="F:homoserine dehydrogenase activity"/>
    <property type="evidence" value="ECO:0007669"/>
    <property type="project" value="UniProtKB-EC"/>
</dbReference>
<evidence type="ECO:0000313" key="20">
    <source>
        <dbReference type="Proteomes" id="UP001438707"/>
    </source>
</evidence>
<dbReference type="PANTHER" id="PTHR43070:SF5">
    <property type="entry name" value="HOMOSERINE DEHYDROGENASE"/>
    <property type="match status" value="1"/>
</dbReference>
<dbReference type="Gene3D" id="3.30.360.10">
    <property type="entry name" value="Dihydrodipicolinate Reductase, domain 2"/>
    <property type="match status" value="1"/>
</dbReference>
<comment type="caution">
    <text evidence="19">The sequence shown here is derived from an EMBL/GenBank/DDBJ whole genome shotgun (WGS) entry which is preliminary data.</text>
</comment>
<dbReference type="Gene3D" id="3.40.50.720">
    <property type="entry name" value="NAD(P)-binding Rossmann-like Domain"/>
    <property type="match status" value="1"/>
</dbReference>
<keyword evidence="20" id="KW-1185">Reference proteome</keyword>